<sequence length="908" mass="97427">MAAPPAVNRRIVEALVESRLPDPRGRRLLLVHGRYEDTLPVEFRVHVAGSPRRVRVSDQNSVLGIVEAWQEHLDADPDGDDVLVVTTGLADAALGWDLRGYAVRGGTQTVDRLEIIKHRFTATDIDPRIRTEPWLVDALLDAEPATGWPRVGSVLTRDAAVRALILARLGEAEFGNGTLDAGTLLAWSQRGAGPERFAELPAQERDGLTAWLAETVGDTARVVMGLAAAGRAADVLPLGLLGAAATQRDATAEAAMAFGGLLGTVRPRTPELRVFVEAVEGTVERWIGQAESGGPHGEAARRRVLDVLRRADDLAATAELSAALAGSRFLPSAFQARLRTLAGTLTPRPDAAALSTAENALVSLTAHEMTRLFPERQRAATMAVRLMRWLVRPEDTIGSVAEGVRRHIAEWGWVDRALNVVWAGDTGGDPVVANAYRAVYEAARARRDTLDEAFARRLVTWTAHASTQAPGDCLLVEQVLERVAVPLSGESAPLVVVLDGMSSAVAAQLGEALNSRVWTEVSPEARRASAVAAIPSVTRVSRASLLTGVLTEGDQDAERKGFAAFWRRHRRDGVLFHKKDLAGHAGHRLAGPLVEALAGDAVVGVVLNTIDEALDHGREGDRTGWRLTDLTYLPELLDAARDYGRPVVLVADHGHVLDRSSTEDGPTAASGVEAARWRTGNAEAGEVELAGLRVIYGDGRVVVPWREDIRYTPRKAGYHGGASLAEMTVPVLTLLPAVDLLPSGWSVLPPESVAPEWWAPRHKPAPTVIPAPPAGRRPGRKKPAREAPDVTPLFTVEGSTPTESAETLGTRVVNTEAYAAQQAFVRRRPDKSVVAAVIDTLIAADNRLSLTALVAKAGRAGRNPEGFAETLRRLLNVEGYPVLSLQDGGRTVELNVELLRLQFGVTAP</sequence>
<dbReference type="OrthoDB" id="6725302at2"/>
<evidence type="ECO:0000259" key="2">
    <source>
        <dbReference type="Pfam" id="PF25861"/>
    </source>
</evidence>
<dbReference type="InterPro" id="IPR017850">
    <property type="entry name" value="Alkaline_phosphatase_core_sf"/>
</dbReference>
<comment type="caution">
    <text evidence="4">The sequence shown here is derived from an EMBL/GenBank/DDBJ whole genome shotgun (WGS) entry which is preliminary data.</text>
</comment>
<dbReference type="RefSeq" id="WP_137816711.1">
    <property type="nucleotide sequence ID" value="NZ_BJFL01000057.1"/>
</dbReference>
<evidence type="ECO:0000313" key="4">
    <source>
        <dbReference type="EMBL" id="GDY33797.1"/>
    </source>
</evidence>
<dbReference type="EMBL" id="BJFL01000057">
    <property type="protein sequence ID" value="GDY33797.1"/>
    <property type="molecule type" value="Genomic_DNA"/>
</dbReference>
<feature type="region of interest" description="Disordered" evidence="1">
    <location>
        <begin position="765"/>
        <end position="787"/>
    </location>
</feature>
<organism evidence="4 5">
    <name type="scientific">Gandjariella thermophila</name>
    <dbReference type="NCBI Taxonomy" id="1931992"/>
    <lineage>
        <taxon>Bacteria</taxon>
        <taxon>Bacillati</taxon>
        <taxon>Actinomycetota</taxon>
        <taxon>Actinomycetes</taxon>
        <taxon>Pseudonocardiales</taxon>
        <taxon>Pseudonocardiaceae</taxon>
        <taxon>Gandjariella</taxon>
    </lineage>
</organism>
<dbReference type="Pfam" id="PF25863">
    <property type="entry name" value="PglZ_C"/>
    <property type="match status" value="1"/>
</dbReference>
<dbReference type="InterPro" id="IPR058881">
    <property type="entry name" value="PglZ_2nd"/>
</dbReference>
<feature type="domain" description="Alkaline phosphatase-like protein PglZ second" evidence="2">
    <location>
        <begin position="180"/>
        <end position="329"/>
    </location>
</feature>
<dbReference type="SUPFAM" id="SSF53649">
    <property type="entry name" value="Alkaline phosphatase-like"/>
    <property type="match status" value="1"/>
</dbReference>
<evidence type="ECO:0000256" key="1">
    <source>
        <dbReference type="SAM" id="MobiDB-lite"/>
    </source>
</evidence>
<accession>A0A4D4JIT7</accession>
<protein>
    <submittedName>
        <fullName evidence="4">Uncharacterized protein</fullName>
    </submittedName>
</protein>
<dbReference type="NCBIfam" id="NF033446">
    <property type="entry name" value="BREX_PglZ_2"/>
    <property type="match status" value="1"/>
</dbReference>
<feature type="domain" description="Alkaline phosphatase-like protein PglZ C-terminal" evidence="3">
    <location>
        <begin position="804"/>
        <end position="904"/>
    </location>
</feature>
<dbReference type="AlphaFoldDB" id="A0A4D4JIT7"/>
<dbReference type="Proteomes" id="UP000298860">
    <property type="component" value="Unassembled WGS sequence"/>
</dbReference>
<name>A0A4D4JIT7_9PSEU</name>
<dbReference type="Pfam" id="PF08665">
    <property type="entry name" value="PglZ"/>
    <property type="match status" value="1"/>
</dbReference>
<reference evidence="5" key="1">
    <citation type="submission" date="2019-04" db="EMBL/GenBank/DDBJ databases">
        <title>Draft genome sequence of Pseudonocardiaceae bacterium SL3-2-4.</title>
        <authorList>
            <person name="Ningsih F."/>
            <person name="Yokota A."/>
            <person name="Sakai Y."/>
            <person name="Nanatani K."/>
            <person name="Yabe S."/>
            <person name="Oetari A."/>
            <person name="Sjamsuridzal W."/>
        </authorList>
    </citation>
    <scope>NUCLEOTIDE SEQUENCE [LARGE SCALE GENOMIC DNA]</scope>
    <source>
        <strain evidence="5">SL3-2-4</strain>
    </source>
</reference>
<evidence type="ECO:0000259" key="3">
    <source>
        <dbReference type="Pfam" id="PF25863"/>
    </source>
</evidence>
<dbReference type="InterPro" id="IPR058882">
    <property type="entry name" value="PglZ_C"/>
</dbReference>
<proteinExistence type="predicted"/>
<dbReference type="InterPro" id="IPR047992">
    <property type="entry name" value="BREX_PglZ"/>
</dbReference>
<keyword evidence="5" id="KW-1185">Reference proteome</keyword>
<dbReference type="Pfam" id="PF25861">
    <property type="entry name" value="PglZ_2nd"/>
    <property type="match status" value="1"/>
</dbReference>
<evidence type="ECO:0000313" key="5">
    <source>
        <dbReference type="Proteomes" id="UP000298860"/>
    </source>
</evidence>
<gene>
    <name evidence="4" type="ORF">GTS_54300</name>
</gene>